<dbReference type="GO" id="GO:0005874">
    <property type="term" value="C:microtubule"/>
    <property type="evidence" value="ECO:0007669"/>
    <property type="project" value="InterPro"/>
</dbReference>
<dbReference type="InterPro" id="IPR036525">
    <property type="entry name" value="Tubulin/FtsZ_GTPase_sf"/>
</dbReference>
<dbReference type="Pfam" id="PF13809">
    <property type="entry name" value="Tubulin_2"/>
    <property type="match status" value="1"/>
</dbReference>
<organism evidence="1 2">
    <name type="scientific">Methylomagnum ishizawai</name>
    <dbReference type="NCBI Taxonomy" id="1760988"/>
    <lineage>
        <taxon>Bacteria</taxon>
        <taxon>Pseudomonadati</taxon>
        <taxon>Pseudomonadota</taxon>
        <taxon>Gammaproteobacteria</taxon>
        <taxon>Methylococcales</taxon>
        <taxon>Methylococcaceae</taxon>
        <taxon>Methylomagnum</taxon>
    </lineage>
</organism>
<gene>
    <name evidence="1" type="ORF">SAMN02949497_0890</name>
</gene>
<dbReference type="SUPFAM" id="SSF52490">
    <property type="entry name" value="Tubulin nucleotide-binding domain-like"/>
    <property type="match status" value="1"/>
</dbReference>
<dbReference type="OrthoDB" id="174139at2"/>
<dbReference type="Proteomes" id="UP000192923">
    <property type="component" value="Unassembled WGS sequence"/>
</dbReference>
<dbReference type="GO" id="GO:0007017">
    <property type="term" value="P:microtubule-based process"/>
    <property type="evidence" value="ECO:0007669"/>
    <property type="project" value="InterPro"/>
</dbReference>
<dbReference type="GO" id="GO:0005525">
    <property type="term" value="F:GTP binding"/>
    <property type="evidence" value="ECO:0007669"/>
    <property type="project" value="InterPro"/>
</dbReference>
<keyword evidence="2" id="KW-1185">Reference proteome</keyword>
<dbReference type="RefSeq" id="WP_085210317.1">
    <property type="nucleotide sequence ID" value="NZ_FXAM01000001.1"/>
</dbReference>
<dbReference type="AlphaFoldDB" id="A0A1Y6CYH0"/>
<dbReference type="PROSITE" id="PS00227">
    <property type="entry name" value="TUBULIN"/>
    <property type="match status" value="1"/>
</dbReference>
<accession>A0A1Y6CYH0</accession>
<dbReference type="Gene3D" id="3.40.50.1440">
    <property type="entry name" value="Tubulin/FtsZ, GTPase domain"/>
    <property type="match status" value="1"/>
</dbReference>
<dbReference type="InterPro" id="IPR017975">
    <property type="entry name" value="Tubulin_CS"/>
</dbReference>
<protein>
    <submittedName>
        <fullName evidence="1">Tubulin like</fullName>
    </submittedName>
</protein>
<name>A0A1Y6CYH0_9GAMM</name>
<dbReference type="InterPro" id="IPR025904">
    <property type="entry name" value="Tubulin-like"/>
</dbReference>
<evidence type="ECO:0000313" key="2">
    <source>
        <dbReference type="Proteomes" id="UP000192923"/>
    </source>
</evidence>
<dbReference type="STRING" id="1760988.SAMN02949497_0890"/>
<proteinExistence type="predicted"/>
<sequence>MSNNHLIIGLGGTGGKVIKAFRKGVYEEFRNVEPIGPDGKHHVVHIGYLYVDSSANDLAASERWRTQGDIGALIALNERHRLSIAHNDLQTRLRDREHFPVTHRYIGNPQLWTDIFSQMNVQQAAGGQMRRLGEALFEPQCQAFVDRVKTLCNELSGTSGVQGVSFHVCCGLAGGTGSGAFLHVIAQLRRHFPNSREFPIFLYLLLPEPNSEWASNGERTNYYANGYAALQELNAYLLSDPKDGPNKGGPLFTPYDLTANTGPAHRFENIAAGGRTHLLDRLQGCFVLSNINERGLVIGVKNEEIHNLIAQLAFQRIFLIDSADAGQYRPLRDAITLENTIIDDEGQTTDPTQKVRSTRFLSFGLKRLLVPEEEIREHFAASFASQAALQMLYNHWPAETATAFVDEKKKIAFKLDVQKQDKLAGWKLSDEQITLSKGILATEIANQRWKPIQETWNDIAPHLKTDAWEGGSGNGIDPRLGKLEIAFQEYYNDSFRGIGVDKLYEAVSRDVGLPDRHVAEICDTVEQWMFDQWQDGTYSVTELETFLDDLIEDLERRLGAIPARLEAIKKSLSTLNERMDENSSRFAKVGLLGKAMGRPGDIFNAQADLLTEVYEKRTLIQAWTFAEKLLRRVVAELRDRLRPGLAEFRVGLSQVNDFFQRRLGQTCQDDAASNVETANVVKFYEPAGVRRFCRSLLELEQMQRSWAGVLRRKAVDTAAENKQRKSGREKGFAMMVQHFIKEADAMRVFEDVARQNAEQAHDERTGPNNRHFGVNIVTKLAEQFADREKLRDYIKTLVRSSLTFMQWRGVEFGGGVGPNSMLAVSLPRCDERASFREELKALFRDSFEGKVEIIDSGRRGNEICLIAFKYVFPLRYLEPVWQLKERYDYRLNVGSRERALLEVHIEDHQPALPGLFRPAPGEAGKRVLPALQIAAALGVFEQAYNDATGQQERKLKLLDADGRPRFFYYPDALLGLFDAPPRPATETAVLSALIEQLTQEQSEAVEKRVRDALAAEQYRIATAREELKQKLLAQLENVQHNRNHNERDPIYLKMDEACGAAIQRVMALR</sequence>
<reference evidence="1 2" key="1">
    <citation type="submission" date="2016-12" db="EMBL/GenBank/DDBJ databases">
        <authorList>
            <person name="Song W.-J."/>
            <person name="Kurnit D.M."/>
        </authorList>
    </citation>
    <scope>NUCLEOTIDE SEQUENCE [LARGE SCALE GENOMIC DNA]</scope>
    <source>
        <strain evidence="1 2">175</strain>
    </source>
</reference>
<evidence type="ECO:0000313" key="1">
    <source>
        <dbReference type="EMBL" id="SMF93603.1"/>
    </source>
</evidence>
<dbReference type="EMBL" id="FXAM01000001">
    <property type="protein sequence ID" value="SMF93603.1"/>
    <property type="molecule type" value="Genomic_DNA"/>
</dbReference>